<evidence type="ECO:0000313" key="2">
    <source>
        <dbReference type="Proteomes" id="UP000540506"/>
    </source>
</evidence>
<dbReference type="Proteomes" id="UP000540506">
    <property type="component" value="Unassembled WGS sequence"/>
</dbReference>
<comment type="caution">
    <text evidence="1">The sequence shown here is derived from an EMBL/GenBank/DDBJ whole genome shotgun (WGS) entry which is preliminary data.</text>
</comment>
<name>A0A7W7VTC4_KITKI</name>
<dbReference type="AlphaFoldDB" id="A0A7W7VTC4"/>
<dbReference type="RefSeq" id="WP_184934362.1">
    <property type="nucleotide sequence ID" value="NZ_JACHJV010000001.1"/>
</dbReference>
<reference evidence="1 2" key="1">
    <citation type="submission" date="2020-08" db="EMBL/GenBank/DDBJ databases">
        <title>Sequencing the genomes of 1000 actinobacteria strains.</title>
        <authorList>
            <person name="Klenk H.-P."/>
        </authorList>
    </citation>
    <scope>NUCLEOTIDE SEQUENCE [LARGE SCALE GENOMIC DNA]</scope>
    <source>
        <strain evidence="1 2">DSM 41654</strain>
    </source>
</reference>
<organism evidence="1 2">
    <name type="scientific">Kitasatospora kifunensis</name>
    <name type="common">Streptomyces kifunensis</name>
    <dbReference type="NCBI Taxonomy" id="58351"/>
    <lineage>
        <taxon>Bacteria</taxon>
        <taxon>Bacillati</taxon>
        <taxon>Actinomycetota</taxon>
        <taxon>Actinomycetes</taxon>
        <taxon>Kitasatosporales</taxon>
        <taxon>Streptomycetaceae</taxon>
        <taxon>Kitasatospora</taxon>
    </lineage>
</organism>
<accession>A0A7W7VTC4</accession>
<keyword evidence="2" id="KW-1185">Reference proteome</keyword>
<proteinExistence type="predicted"/>
<gene>
    <name evidence="1" type="ORF">FHR34_001134</name>
</gene>
<dbReference type="EMBL" id="JACHJV010000001">
    <property type="protein sequence ID" value="MBB4922141.1"/>
    <property type="molecule type" value="Genomic_DNA"/>
</dbReference>
<sequence>MTARQVIAHWRYRRAVHAKQQCCGGLCSTSVEARATRFLCPCGCGRPPGQHNPNVISELRSAA</sequence>
<protein>
    <submittedName>
        <fullName evidence="1">Uncharacterized protein</fullName>
    </submittedName>
</protein>
<evidence type="ECO:0000313" key="1">
    <source>
        <dbReference type="EMBL" id="MBB4922141.1"/>
    </source>
</evidence>